<dbReference type="PROSITE" id="PS51755">
    <property type="entry name" value="OMPR_PHOB"/>
    <property type="match status" value="1"/>
</dbReference>
<dbReference type="Pfam" id="PF00931">
    <property type="entry name" value="NB-ARC"/>
    <property type="match status" value="1"/>
</dbReference>
<dbReference type="PANTHER" id="PTHR35807">
    <property type="entry name" value="TRANSCRIPTIONAL REGULATOR REDD-RELATED"/>
    <property type="match status" value="1"/>
</dbReference>
<evidence type="ECO:0000256" key="3">
    <source>
        <dbReference type="ARBA" id="ARBA00023125"/>
    </source>
</evidence>
<dbReference type="PRINTS" id="PR00364">
    <property type="entry name" value="DISEASERSIST"/>
</dbReference>
<keyword evidence="3 5" id="KW-0238">DNA-binding</keyword>
<keyword evidence="9" id="KW-1185">Reference proteome</keyword>
<dbReference type="GO" id="GO:0006355">
    <property type="term" value="P:regulation of DNA-templated transcription"/>
    <property type="evidence" value="ECO:0007669"/>
    <property type="project" value="InterPro"/>
</dbReference>
<evidence type="ECO:0000313" key="9">
    <source>
        <dbReference type="Proteomes" id="UP000487268"/>
    </source>
</evidence>
<evidence type="ECO:0000313" key="8">
    <source>
        <dbReference type="EMBL" id="MQY08408.1"/>
    </source>
</evidence>
<dbReference type="InterPro" id="IPR027417">
    <property type="entry name" value="P-loop_NTPase"/>
</dbReference>
<dbReference type="SMART" id="SM00862">
    <property type="entry name" value="Trans_reg_C"/>
    <property type="match status" value="1"/>
</dbReference>
<dbReference type="InterPro" id="IPR016032">
    <property type="entry name" value="Sig_transdc_resp-reg_C-effctor"/>
</dbReference>
<feature type="DNA-binding region" description="OmpR/PhoB-type" evidence="5">
    <location>
        <begin position="1"/>
        <end position="97"/>
    </location>
</feature>
<dbReference type="Gene3D" id="3.40.50.300">
    <property type="entry name" value="P-loop containing nucleotide triphosphate hydrolases"/>
    <property type="match status" value="1"/>
</dbReference>
<dbReference type="GO" id="GO:0003677">
    <property type="term" value="F:DNA binding"/>
    <property type="evidence" value="ECO:0007669"/>
    <property type="project" value="UniProtKB-UniRule"/>
</dbReference>
<keyword evidence="4" id="KW-0804">Transcription</keyword>
<dbReference type="SUPFAM" id="SSF46894">
    <property type="entry name" value="C-terminal effector domain of the bipartite response regulators"/>
    <property type="match status" value="1"/>
</dbReference>
<evidence type="ECO:0000256" key="4">
    <source>
        <dbReference type="ARBA" id="ARBA00023163"/>
    </source>
</evidence>
<reference evidence="8 9" key="1">
    <citation type="submission" date="2019-10" db="EMBL/GenBank/DDBJ databases">
        <title>Actinomadura rubteroloni sp. nov. and Actinomadura macrotermitis sp. nov., isolated from the gut of fungus growing-termite Macrotermes natalensis.</title>
        <authorList>
            <person name="Benndorf R."/>
            <person name="Martin K."/>
            <person name="Kuefner M."/>
            <person name="De Beer W."/>
            <person name="Kaster A.-K."/>
            <person name="Vollmers J."/>
            <person name="Poulsen M."/>
            <person name="Beemelmanns C."/>
        </authorList>
    </citation>
    <scope>NUCLEOTIDE SEQUENCE [LARGE SCALE GENOMIC DNA]</scope>
    <source>
        <strain evidence="8 9">RB68</strain>
    </source>
</reference>
<dbReference type="Gene3D" id="1.25.40.10">
    <property type="entry name" value="Tetratricopeptide repeat domain"/>
    <property type="match status" value="1"/>
</dbReference>
<dbReference type="CDD" id="cd15831">
    <property type="entry name" value="BTAD"/>
    <property type="match status" value="1"/>
</dbReference>
<comment type="caution">
    <text evidence="8">The sequence shown here is derived from an EMBL/GenBank/DDBJ whole genome shotgun (WGS) entry which is preliminary data.</text>
</comment>
<evidence type="ECO:0000256" key="1">
    <source>
        <dbReference type="ARBA" id="ARBA00005820"/>
    </source>
</evidence>
<name>A0A7K0C4S7_9ACTN</name>
<dbReference type="Gene3D" id="1.10.10.10">
    <property type="entry name" value="Winged helix-like DNA-binding domain superfamily/Winged helix DNA-binding domain"/>
    <property type="match status" value="1"/>
</dbReference>
<feature type="region of interest" description="Disordered" evidence="6">
    <location>
        <begin position="251"/>
        <end position="275"/>
    </location>
</feature>
<protein>
    <submittedName>
        <fullName evidence="8">Regulatory protein AfsR</fullName>
    </submittedName>
</protein>
<dbReference type="SUPFAM" id="SSF52540">
    <property type="entry name" value="P-loop containing nucleoside triphosphate hydrolases"/>
    <property type="match status" value="1"/>
</dbReference>
<dbReference type="InterPro" id="IPR001867">
    <property type="entry name" value="OmpR/PhoB-type_DNA-bd"/>
</dbReference>
<dbReference type="RefSeq" id="WP_194293536.1">
    <property type="nucleotide sequence ID" value="NZ_WEGH01000004.1"/>
</dbReference>
<dbReference type="InterPro" id="IPR005158">
    <property type="entry name" value="BTAD"/>
</dbReference>
<dbReference type="GO" id="GO:0000160">
    <property type="term" value="P:phosphorelay signal transduction system"/>
    <property type="evidence" value="ECO:0007669"/>
    <property type="project" value="InterPro"/>
</dbReference>
<gene>
    <name evidence="8" type="primary">afsR_6</name>
    <name evidence="8" type="ORF">ACRB68_65150</name>
</gene>
<evidence type="ECO:0000259" key="7">
    <source>
        <dbReference type="PROSITE" id="PS51755"/>
    </source>
</evidence>
<dbReference type="Pfam" id="PF03704">
    <property type="entry name" value="BTAD"/>
    <property type="match status" value="1"/>
</dbReference>
<proteinExistence type="inferred from homology"/>
<evidence type="ECO:0000256" key="6">
    <source>
        <dbReference type="SAM" id="MobiDB-lite"/>
    </source>
</evidence>
<dbReference type="InterPro" id="IPR002182">
    <property type="entry name" value="NB-ARC"/>
</dbReference>
<dbReference type="SUPFAM" id="SSF48452">
    <property type="entry name" value="TPR-like"/>
    <property type="match status" value="1"/>
</dbReference>
<organism evidence="8 9">
    <name type="scientific">Actinomadura macrotermitis</name>
    <dbReference type="NCBI Taxonomy" id="2585200"/>
    <lineage>
        <taxon>Bacteria</taxon>
        <taxon>Bacillati</taxon>
        <taxon>Actinomycetota</taxon>
        <taxon>Actinomycetes</taxon>
        <taxon>Streptosporangiales</taxon>
        <taxon>Thermomonosporaceae</taxon>
        <taxon>Actinomadura</taxon>
    </lineage>
</organism>
<feature type="domain" description="OmpR/PhoB-type" evidence="7">
    <location>
        <begin position="1"/>
        <end position="97"/>
    </location>
</feature>
<dbReference type="EMBL" id="WEGH01000004">
    <property type="protein sequence ID" value="MQY08408.1"/>
    <property type="molecule type" value="Genomic_DNA"/>
</dbReference>
<dbReference type="SMART" id="SM01043">
    <property type="entry name" value="BTAD"/>
    <property type="match status" value="1"/>
</dbReference>
<comment type="similarity">
    <text evidence="1">Belongs to the AfsR/DnrI/RedD regulatory family.</text>
</comment>
<evidence type="ECO:0000256" key="5">
    <source>
        <dbReference type="PROSITE-ProRule" id="PRU01091"/>
    </source>
</evidence>
<evidence type="ECO:0000256" key="2">
    <source>
        <dbReference type="ARBA" id="ARBA00023015"/>
    </source>
</evidence>
<dbReference type="AlphaFoldDB" id="A0A7K0C4S7"/>
<dbReference type="Proteomes" id="UP000487268">
    <property type="component" value="Unassembled WGS sequence"/>
</dbReference>
<keyword evidence="2" id="KW-0805">Transcription regulation</keyword>
<feature type="compositionally biased region" description="Low complexity" evidence="6">
    <location>
        <begin position="257"/>
        <end position="268"/>
    </location>
</feature>
<dbReference type="GO" id="GO:0043531">
    <property type="term" value="F:ADP binding"/>
    <property type="evidence" value="ECO:0007669"/>
    <property type="project" value="InterPro"/>
</dbReference>
<dbReference type="InterPro" id="IPR011990">
    <property type="entry name" value="TPR-like_helical_dom_sf"/>
</dbReference>
<dbReference type="InterPro" id="IPR051677">
    <property type="entry name" value="AfsR-DnrI-RedD_regulator"/>
</dbReference>
<accession>A0A7K0C4S7</accession>
<dbReference type="PANTHER" id="PTHR35807:SF1">
    <property type="entry name" value="TRANSCRIPTIONAL REGULATOR REDD"/>
    <property type="match status" value="1"/>
</dbReference>
<dbReference type="InterPro" id="IPR036388">
    <property type="entry name" value="WH-like_DNA-bd_sf"/>
</dbReference>
<sequence length="595" mass="63373">MMFHVLGPVEIRHEGRSLRPAGSHQRTVLALLLLNADRPVPLARVIEAVWGDRAPRTATAKVHNLVCGLRKLIAGCLGPAEATRIIATRAPGYLAQPGPGRLDLAEFEHRWCLARAHERAGRPEPARAELATALDLWRGTALGDVAAPLADAMGPVLEERRLTALEERIALDLRLGRHADLVSELSALLAAHPFREGLRGQMMTALRQAGRPAEALAVYRQGRRLMTEELGLEPGAELRRLHESILAGRADDRPAARTRPAAPVRPVPTQLPRDDAGFTGRRAAVAALAAALAGPGRMAPVAVVSGMPGIGKTTLAVHAAHRLRDRFPDGQLYLELRGSSARPVPPGDALRRLIRALGAAPPPTGSSDELAALYRTALAGRRMLIVLDDAAAEGQVRPLLPGGPGCAVLVTSRRALAALDADTRLPLEVFSRAESLEFLARAAGGAAIRREAGAARLLAGLCGDLPLALRIVAAKLTAHPQHGPGELARRLAAAPLLLDELCIGDLDVRTRLDAHLRRSPRDQRASLRVLARAGRRPFSLPSAAVALATDPADAARRLEALGEAHLVSFGSDARYRIHPLVRALTGQDAARDGRL</sequence>